<dbReference type="Proteomes" id="UP000467841">
    <property type="component" value="Unassembled WGS sequence"/>
</dbReference>
<accession>A0A6D2I9B6</accession>
<organism evidence="2 3">
    <name type="scientific">Microthlaspi erraticum</name>
    <dbReference type="NCBI Taxonomy" id="1685480"/>
    <lineage>
        <taxon>Eukaryota</taxon>
        <taxon>Viridiplantae</taxon>
        <taxon>Streptophyta</taxon>
        <taxon>Embryophyta</taxon>
        <taxon>Tracheophyta</taxon>
        <taxon>Spermatophyta</taxon>
        <taxon>Magnoliopsida</taxon>
        <taxon>eudicotyledons</taxon>
        <taxon>Gunneridae</taxon>
        <taxon>Pentapetalae</taxon>
        <taxon>rosids</taxon>
        <taxon>malvids</taxon>
        <taxon>Brassicales</taxon>
        <taxon>Brassicaceae</taxon>
        <taxon>Coluteocarpeae</taxon>
        <taxon>Microthlaspi</taxon>
    </lineage>
</organism>
<keyword evidence="3" id="KW-1185">Reference proteome</keyword>
<reference evidence="2" key="1">
    <citation type="submission" date="2020-01" db="EMBL/GenBank/DDBJ databases">
        <authorList>
            <person name="Mishra B."/>
        </authorList>
    </citation>
    <scope>NUCLEOTIDE SEQUENCE [LARGE SCALE GENOMIC DNA]</scope>
</reference>
<evidence type="ECO:0000313" key="2">
    <source>
        <dbReference type="EMBL" id="CAA7021723.1"/>
    </source>
</evidence>
<comment type="caution">
    <text evidence="2">The sequence shown here is derived from an EMBL/GenBank/DDBJ whole genome shotgun (WGS) entry which is preliminary data.</text>
</comment>
<dbReference type="OrthoDB" id="784534at2759"/>
<protein>
    <submittedName>
        <fullName evidence="2">Uncharacterized protein</fullName>
    </submittedName>
</protein>
<dbReference type="EMBL" id="CACVBM020000643">
    <property type="protein sequence ID" value="CAA7021723.1"/>
    <property type="molecule type" value="Genomic_DNA"/>
</dbReference>
<dbReference type="AlphaFoldDB" id="A0A6D2I9B6"/>
<proteinExistence type="predicted"/>
<feature type="compositionally biased region" description="Basic and acidic residues" evidence="1">
    <location>
        <begin position="134"/>
        <end position="143"/>
    </location>
</feature>
<name>A0A6D2I9B6_9BRAS</name>
<gene>
    <name evidence="2" type="ORF">MERR_LOCUS8958</name>
</gene>
<evidence type="ECO:0000313" key="3">
    <source>
        <dbReference type="Proteomes" id="UP000467841"/>
    </source>
</evidence>
<feature type="region of interest" description="Disordered" evidence="1">
    <location>
        <begin position="119"/>
        <end position="163"/>
    </location>
</feature>
<sequence>MGNYSLHMNLDRVEAWPVELRNSTGWSSRRSSWSSRWLLPSSFAYPVELLPCAKSLHAPCPICSRMLQKTYFKGPNMHIVCSSSYTRSGRQFPSRSSPPQIAVDIDDEEGEDLVEYADIPAPNSIELEQNPEPELDRAEETETQKTNQSSIEPRRERTKQAPANQLNLLQEERHSIRTTTIQTPSTLSRKLPFIDALMLIPPYQKFLKDAVQQRTREAQGMVVLTRECSAIIQRKVISDKKEDPGSFTLPCMLGPYLSKTASAT</sequence>
<evidence type="ECO:0000256" key="1">
    <source>
        <dbReference type="SAM" id="MobiDB-lite"/>
    </source>
</evidence>